<dbReference type="NCBIfam" id="TIGR01083">
    <property type="entry name" value="nth"/>
    <property type="match status" value="1"/>
</dbReference>
<keyword evidence="16" id="KW-1185">Reference proteome</keyword>
<evidence type="ECO:0000256" key="8">
    <source>
        <dbReference type="ARBA" id="ARBA00023125"/>
    </source>
</evidence>
<dbReference type="PANTHER" id="PTHR10359">
    <property type="entry name" value="A/G-SPECIFIC ADENINE GLYCOSYLASE/ENDONUCLEASE III"/>
    <property type="match status" value="1"/>
</dbReference>
<evidence type="ECO:0000256" key="3">
    <source>
        <dbReference type="ARBA" id="ARBA00022723"/>
    </source>
</evidence>
<keyword evidence="5 12" id="KW-0378">Hydrolase</keyword>
<dbReference type="AlphaFoldDB" id="A0A1M6DG88"/>
<comment type="cofactor">
    <cofactor evidence="12">
        <name>[4Fe-4S] cluster</name>
        <dbReference type="ChEBI" id="CHEBI:49883"/>
    </cofactor>
    <text evidence="12">Binds 1 [4Fe-4S] cluster.</text>
</comment>
<accession>A0A1M6DG88</accession>
<feature type="binding site" evidence="12">
    <location>
        <position position="208"/>
    </location>
    <ligand>
        <name>[4Fe-4S] cluster</name>
        <dbReference type="ChEBI" id="CHEBI:49883"/>
    </ligand>
</feature>
<comment type="catalytic activity">
    <reaction evidence="12">
        <text>2'-deoxyribonucleotide-(2'-deoxyribose 5'-phosphate)-2'-deoxyribonucleotide-DNA = a 3'-end 2'-deoxyribonucleotide-(2,3-dehydro-2,3-deoxyribose 5'-phosphate)-DNA + a 5'-end 5'-phospho-2'-deoxyribonucleoside-DNA + H(+)</text>
        <dbReference type="Rhea" id="RHEA:66592"/>
        <dbReference type="Rhea" id="RHEA-COMP:13180"/>
        <dbReference type="Rhea" id="RHEA-COMP:16897"/>
        <dbReference type="Rhea" id="RHEA-COMP:17067"/>
        <dbReference type="ChEBI" id="CHEBI:15378"/>
        <dbReference type="ChEBI" id="CHEBI:136412"/>
        <dbReference type="ChEBI" id="CHEBI:157695"/>
        <dbReference type="ChEBI" id="CHEBI:167181"/>
        <dbReference type="EC" id="4.2.99.18"/>
    </reaction>
</comment>
<dbReference type="InterPro" id="IPR004035">
    <property type="entry name" value="Endouclease-III_FeS-bd_BS"/>
</dbReference>
<keyword evidence="15" id="KW-0255">Endonuclease</keyword>
<keyword evidence="3 12" id="KW-0479">Metal-binding</keyword>
<evidence type="ECO:0000256" key="7">
    <source>
        <dbReference type="ARBA" id="ARBA00023014"/>
    </source>
</evidence>
<dbReference type="InterPro" id="IPR003583">
    <property type="entry name" value="Hlx-hairpin-Hlx_DNA-bd_motif"/>
</dbReference>
<keyword evidence="8 12" id="KW-0238">DNA-binding</keyword>
<dbReference type="Gene3D" id="1.10.340.30">
    <property type="entry name" value="Hypothetical protein, domain 2"/>
    <property type="match status" value="1"/>
</dbReference>
<evidence type="ECO:0000313" key="15">
    <source>
        <dbReference type="EMBL" id="SHI72133.1"/>
    </source>
</evidence>
<sequence>MQSGHMSRKRALEILKLLARDYSEVGSELNHENTFQLLVATMLAAQDTDRKVNEVTKSLFEEYRSPDDFLKLSRDVLAQKISRIHYCRAKASNILSMCRTLVEKFGGEVPRTREELMELAGVGRKTANAILSYAYGIPAIAVDTHVHRVAQRLGLAKEREVQKTELVLQALIPEEWWIRAHNSMVLHGRRVCTARNPRCRQCGVAHLCAARQDLRRTESPVDNRQDG</sequence>
<dbReference type="GO" id="GO:0006285">
    <property type="term" value="P:base-excision repair, AP site formation"/>
    <property type="evidence" value="ECO:0007669"/>
    <property type="project" value="TreeGrafter"/>
</dbReference>
<keyword evidence="15" id="KW-0540">Nuclease</keyword>
<evidence type="ECO:0000313" key="16">
    <source>
        <dbReference type="Proteomes" id="UP000324781"/>
    </source>
</evidence>
<dbReference type="PANTHER" id="PTHR10359:SF18">
    <property type="entry name" value="ENDONUCLEASE III"/>
    <property type="match status" value="1"/>
</dbReference>
<dbReference type="GO" id="GO:0003677">
    <property type="term" value="F:DNA binding"/>
    <property type="evidence" value="ECO:0007669"/>
    <property type="project" value="UniProtKB-UniRule"/>
</dbReference>
<evidence type="ECO:0000256" key="1">
    <source>
        <dbReference type="ARBA" id="ARBA00008343"/>
    </source>
</evidence>
<dbReference type="RefSeq" id="WP_243133181.1">
    <property type="nucleotide sequence ID" value="NZ_FQZP01000007.1"/>
</dbReference>
<evidence type="ECO:0000259" key="14">
    <source>
        <dbReference type="SMART" id="SM00478"/>
    </source>
</evidence>
<dbReference type="InterPro" id="IPR003265">
    <property type="entry name" value="HhH-GPD_domain"/>
</dbReference>
<dbReference type="CDD" id="cd00056">
    <property type="entry name" value="ENDO3c"/>
    <property type="match status" value="1"/>
</dbReference>
<dbReference type="HAMAP" id="MF_00942">
    <property type="entry name" value="Nth"/>
    <property type="match status" value="1"/>
</dbReference>
<feature type="binding site" evidence="12">
    <location>
        <position position="199"/>
    </location>
    <ligand>
        <name>[4Fe-4S] cluster</name>
        <dbReference type="ChEBI" id="CHEBI:49883"/>
    </ligand>
</feature>
<dbReference type="InterPro" id="IPR011257">
    <property type="entry name" value="DNA_glycosylase"/>
</dbReference>
<dbReference type="FunFam" id="1.10.340.30:FF:000001">
    <property type="entry name" value="Endonuclease III"/>
    <property type="match status" value="1"/>
</dbReference>
<keyword evidence="6 12" id="KW-0408">Iron</keyword>
<dbReference type="PROSITE" id="PS01155">
    <property type="entry name" value="ENDONUCLEASE_III_2"/>
    <property type="match status" value="1"/>
</dbReference>
<feature type="domain" description="HhH-GPD" evidence="14">
    <location>
        <begin position="43"/>
        <end position="190"/>
    </location>
</feature>
<proteinExistence type="inferred from homology"/>
<feature type="binding site" evidence="12">
    <location>
        <position position="192"/>
    </location>
    <ligand>
        <name>[4Fe-4S] cluster</name>
        <dbReference type="ChEBI" id="CHEBI:49883"/>
    </ligand>
</feature>
<keyword evidence="10 12" id="KW-0456">Lyase</keyword>
<evidence type="ECO:0000256" key="2">
    <source>
        <dbReference type="ARBA" id="ARBA00022485"/>
    </source>
</evidence>
<keyword evidence="2 12" id="KW-0004">4Fe-4S</keyword>
<dbReference type="InterPro" id="IPR023170">
    <property type="entry name" value="HhH_base_excis_C"/>
</dbReference>
<keyword evidence="4 12" id="KW-0227">DNA damage</keyword>
<comment type="similarity">
    <text evidence="1 12">Belongs to the Nth/MutY family.</text>
</comment>
<evidence type="ECO:0000259" key="13">
    <source>
        <dbReference type="SMART" id="SM00278"/>
    </source>
</evidence>
<comment type="function">
    <text evidence="12">DNA repair enzyme that has both DNA N-glycosylase activity and AP-lyase activity. The DNA N-glycosylase activity releases various damaged pyrimidines from DNA by cleaving the N-glycosidic bond, leaving an AP (apurinic/apyrimidinic) site. The AP-lyase activity cleaves the phosphodiester bond 3' to the AP site by a beta-elimination, leaving a 3'-terminal unsaturated sugar and a product with a terminal 5'-phosphate.</text>
</comment>
<reference evidence="15 16" key="1">
    <citation type="submission" date="2016-11" db="EMBL/GenBank/DDBJ databases">
        <authorList>
            <person name="Varghese N."/>
            <person name="Submissions S."/>
        </authorList>
    </citation>
    <scope>NUCLEOTIDE SEQUENCE [LARGE SCALE GENOMIC DNA]</scope>
    <source>
        <strain evidence="15 16">DSM 19027</strain>
    </source>
</reference>
<dbReference type="Pfam" id="PF10576">
    <property type="entry name" value="EndIII_4Fe-2S"/>
    <property type="match status" value="1"/>
</dbReference>
<evidence type="ECO:0000256" key="9">
    <source>
        <dbReference type="ARBA" id="ARBA00023204"/>
    </source>
</evidence>
<dbReference type="EMBL" id="FQZP01000007">
    <property type="protein sequence ID" value="SHI72133.1"/>
    <property type="molecule type" value="Genomic_DNA"/>
</dbReference>
<gene>
    <name evidence="12" type="primary">nth</name>
    <name evidence="15" type="ORF">SAMN05444373_100775</name>
</gene>
<keyword evidence="11 12" id="KW-0326">Glycosidase</keyword>
<dbReference type="GO" id="GO:0019104">
    <property type="term" value="F:DNA N-glycosylase activity"/>
    <property type="evidence" value="ECO:0007669"/>
    <property type="project" value="UniProtKB-UniRule"/>
</dbReference>
<name>A0A1M6DG88_9FIRM</name>
<dbReference type="InterPro" id="IPR005759">
    <property type="entry name" value="Nth"/>
</dbReference>
<keyword evidence="9 12" id="KW-0234">DNA repair</keyword>
<protein>
    <recommendedName>
        <fullName evidence="12">Endonuclease III</fullName>
        <ecNumber evidence="12">4.2.99.18</ecNumber>
    </recommendedName>
    <alternativeName>
        <fullName evidence="12">DNA-(apurinic or apyrimidinic site) lyase</fullName>
    </alternativeName>
</protein>
<evidence type="ECO:0000256" key="10">
    <source>
        <dbReference type="ARBA" id="ARBA00023239"/>
    </source>
</evidence>
<dbReference type="GO" id="GO:0046872">
    <property type="term" value="F:metal ion binding"/>
    <property type="evidence" value="ECO:0007669"/>
    <property type="project" value="UniProtKB-KW"/>
</dbReference>
<dbReference type="SUPFAM" id="SSF48150">
    <property type="entry name" value="DNA-glycosylase"/>
    <property type="match status" value="1"/>
</dbReference>
<dbReference type="Gene3D" id="1.10.1670.10">
    <property type="entry name" value="Helix-hairpin-Helix base-excision DNA repair enzymes (C-terminal)"/>
    <property type="match status" value="1"/>
</dbReference>
<dbReference type="GO" id="GO:0140078">
    <property type="term" value="F:class I DNA-(apurinic or apyrimidinic site) endonuclease activity"/>
    <property type="evidence" value="ECO:0007669"/>
    <property type="project" value="UniProtKB-EC"/>
</dbReference>
<dbReference type="FunFam" id="1.10.1670.10:FF:000001">
    <property type="entry name" value="Endonuclease III"/>
    <property type="match status" value="1"/>
</dbReference>
<dbReference type="GO" id="GO:0051539">
    <property type="term" value="F:4 iron, 4 sulfur cluster binding"/>
    <property type="evidence" value="ECO:0007669"/>
    <property type="project" value="UniProtKB-UniRule"/>
</dbReference>
<dbReference type="SMART" id="SM00525">
    <property type="entry name" value="FES"/>
    <property type="match status" value="1"/>
</dbReference>
<dbReference type="Proteomes" id="UP000324781">
    <property type="component" value="Unassembled WGS sequence"/>
</dbReference>
<evidence type="ECO:0000256" key="12">
    <source>
        <dbReference type="HAMAP-Rule" id="MF_00942"/>
    </source>
</evidence>
<dbReference type="PROSITE" id="PS00764">
    <property type="entry name" value="ENDONUCLEASE_III_1"/>
    <property type="match status" value="1"/>
</dbReference>
<dbReference type="PIRSF" id="PIRSF001435">
    <property type="entry name" value="Nth"/>
    <property type="match status" value="1"/>
</dbReference>
<keyword evidence="7 12" id="KW-0411">Iron-sulfur</keyword>
<evidence type="ECO:0000256" key="5">
    <source>
        <dbReference type="ARBA" id="ARBA00022801"/>
    </source>
</evidence>
<feature type="domain" description="Helix-hairpin-helix DNA-binding motif class 1" evidence="13">
    <location>
        <begin position="114"/>
        <end position="133"/>
    </location>
</feature>
<dbReference type="InterPro" id="IPR004036">
    <property type="entry name" value="Endonuclease-III-like_CS2"/>
</dbReference>
<dbReference type="SMART" id="SM00478">
    <property type="entry name" value="ENDO3c"/>
    <property type="match status" value="1"/>
</dbReference>
<evidence type="ECO:0000256" key="6">
    <source>
        <dbReference type="ARBA" id="ARBA00023004"/>
    </source>
</evidence>
<dbReference type="InterPro" id="IPR003651">
    <property type="entry name" value="Endonuclease3_FeS-loop_motif"/>
</dbReference>
<organism evidence="15 16">
    <name type="scientific">Thermoclostridium caenicola</name>
    <dbReference type="NCBI Taxonomy" id="659425"/>
    <lineage>
        <taxon>Bacteria</taxon>
        <taxon>Bacillati</taxon>
        <taxon>Bacillota</taxon>
        <taxon>Clostridia</taxon>
        <taxon>Eubacteriales</taxon>
        <taxon>Oscillospiraceae</taxon>
        <taxon>Thermoclostridium</taxon>
    </lineage>
</organism>
<dbReference type="Pfam" id="PF00633">
    <property type="entry name" value="HHH"/>
    <property type="match status" value="1"/>
</dbReference>
<dbReference type="EC" id="4.2.99.18" evidence="12"/>
<evidence type="ECO:0000256" key="4">
    <source>
        <dbReference type="ARBA" id="ARBA00022763"/>
    </source>
</evidence>
<feature type="binding site" evidence="12">
    <location>
        <position position="202"/>
    </location>
    <ligand>
        <name>[4Fe-4S] cluster</name>
        <dbReference type="ChEBI" id="CHEBI:49883"/>
    </ligand>
</feature>
<evidence type="ECO:0000256" key="11">
    <source>
        <dbReference type="ARBA" id="ARBA00023295"/>
    </source>
</evidence>
<dbReference type="Pfam" id="PF00730">
    <property type="entry name" value="HhH-GPD"/>
    <property type="match status" value="1"/>
</dbReference>
<dbReference type="InterPro" id="IPR000445">
    <property type="entry name" value="HhH_motif"/>
</dbReference>
<dbReference type="SMART" id="SM00278">
    <property type="entry name" value="HhH1"/>
    <property type="match status" value="1"/>
</dbReference>